<evidence type="ECO:0000313" key="2">
    <source>
        <dbReference type="EMBL" id="BAL84313.1"/>
    </source>
</evidence>
<dbReference type="AlphaFoldDB" id="I0GU76"/>
<feature type="signal peptide" evidence="1">
    <location>
        <begin position="1"/>
        <end position="22"/>
    </location>
</feature>
<proteinExistence type="predicted"/>
<evidence type="ECO:0008006" key="4">
    <source>
        <dbReference type="Google" id="ProtNLM"/>
    </source>
</evidence>
<dbReference type="PATRIC" id="fig|927704.6.peg.2690"/>
<gene>
    <name evidence="2" type="ordered locus">SELR_26050</name>
</gene>
<sequence>MKRLFVALLVALLIIDCGSGQAAARVEQVTAVTCARSNLPPLVAERMNRSVAAIAGQLLEGKDIAAVRSQQVTYESLIHEVFDKVLVGYTVSRVQLTPGAQTAVQVELLPWSETIQKVEVETTVEGMPLRIEKLVRADLTGVEQVFQDALTGLPTAAADWTNGIMKQHLNAYLQEHLPEFRGDFELTPEPHAKIRLTVYPRLPVVRTVDLSMRSQTIPSVSLLTHRELMQDQVNDIVGVPVGFVQRHQQELAAQFARTLDNSHDFRLLKMHTRVDIEPAERSHVMSRSDSSRYRLRITGWLDAGRRSKGGHDSDKNLLFRLHGGQMLGRRDELFAQTDFRPEEVRWGWQLGWRHDLPGGRRLGLRYDMHNHGFIYDAAQKLGPRWLLRYEYRGAESIGEAALRYQLHDFMGLEYVVDNEQNWLRLIGNF</sequence>
<evidence type="ECO:0000256" key="1">
    <source>
        <dbReference type="SAM" id="SignalP"/>
    </source>
</evidence>
<accession>I0GU76</accession>
<organism evidence="2 3">
    <name type="scientific">Selenomonas ruminantium subsp. lactilytica (strain NBRC 103574 / TAM6421)</name>
    <dbReference type="NCBI Taxonomy" id="927704"/>
    <lineage>
        <taxon>Bacteria</taxon>
        <taxon>Bacillati</taxon>
        <taxon>Bacillota</taxon>
        <taxon>Negativicutes</taxon>
        <taxon>Selenomonadales</taxon>
        <taxon>Selenomonadaceae</taxon>
        <taxon>Selenomonas</taxon>
    </lineage>
</organism>
<evidence type="ECO:0000313" key="3">
    <source>
        <dbReference type="Proteomes" id="UP000007887"/>
    </source>
</evidence>
<dbReference type="RefSeq" id="WP_014425732.1">
    <property type="nucleotide sequence ID" value="NC_017068.1"/>
</dbReference>
<keyword evidence="1" id="KW-0732">Signal</keyword>
<dbReference type="KEGG" id="sri:SELR_26050"/>
<dbReference type="eggNOG" id="ENOG502Z7NP">
    <property type="taxonomic scope" value="Bacteria"/>
</dbReference>
<dbReference type="Proteomes" id="UP000007887">
    <property type="component" value="Chromosome"/>
</dbReference>
<name>I0GU76_SELRL</name>
<dbReference type="EMBL" id="AP012292">
    <property type="protein sequence ID" value="BAL84313.1"/>
    <property type="molecule type" value="Genomic_DNA"/>
</dbReference>
<dbReference type="OrthoDB" id="1633201at2"/>
<dbReference type="HOGENOM" id="CLU_629798_0_0_9"/>
<reference evidence="2 3" key="1">
    <citation type="submission" date="2011-10" db="EMBL/GenBank/DDBJ databases">
        <title>Whole genome sequence of Selenomonas ruminantium subsp. lactilytica TAM6421.</title>
        <authorList>
            <person name="Oguchi A."/>
            <person name="Ankai A."/>
            <person name="Kaneko J."/>
            <person name="Yamada-Narita S."/>
            <person name="Fukui S."/>
            <person name="Takahashi M."/>
            <person name="Onodera T."/>
            <person name="Kojima S."/>
            <person name="Fushimi T."/>
            <person name="Abe N."/>
            <person name="Kamio Y."/>
            <person name="Yamazaki S."/>
            <person name="Fujita N."/>
        </authorList>
    </citation>
    <scope>NUCLEOTIDE SEQUENCE [LARGE SCALE GENOMIC DNA]</scope>
    <source>
        <strain evidence="3">NBRC 103574 / TAM6421</strain>
    </source>
</reference>
<protein>
    <recommendedName>
        <fullName evidence="4">Acylphosphatase</fullName>
    </recommendedName>
</protein>
<feature type="chain" id="PRO_5003627301" description="Acylphosphatase" evidence="1">
    <location>
        <begin position="23"/>
        <end position="429"/>
    </location>
</feature>